<evidence type="ECO:0008006" key="3">
    <source>
        <dbReference type="Google" id="ProtNLM"/>
    </source>
</evidence>
<evidence type="ECO:0000313" key="2">
    <source>
        <dbReference type="Proteomes" id="UP001278500"/>
    </source>
</evidence>
<accession>A0AAE0JAP8</accession>
<reference evidence="1" key="1">
    <citation type="journal article" date="2023" name="Mol. Phylogenet. Evol.">
        <title>Genome-scale phylogeny and comparative genomics of the fungal order Sordariales.</title>
        <authorList>
            <person name="Hensen N."/>
            <person name="Bonometti L."/>
            <person name="Westerberg I."/>
            <person name="Brannstrom I.O."/>
            <person name="Guillou S."/>
            <person name="Cros-Aarteil S."/>
            <person name="Calhoun S."/>
            <person name="Haridas S."/>
            <person name="Kuo A."/>
            <person name="Mondo S."/>
            <person name="Pangilinan J."/>
            <person name="Riley R."/>
            <person name="LaButti K."/>
            <person name="Andreopoulos B."/>
            <person name="Lipzen A."/>
            <person name="Chen C."/>
            <person name="Yan M."/>
            <person name="Daum C."/>
            <person name="Ng V."/>
            <person name="Clum A."/>
            <person name="Steindorff A."/>
            <person name="Ohm R.A."/>
            <person name="Martin F."/>
            <person name="Silar P."/>
            <person name="Natvig D.O."/>
            <person name="Lalanne C."/>
            <person name="Gautier V."/>
            <person name="Ament-Velasquez S.L."/>
            <person name="Kruys A."/>
            <person name="Hutchinson M.I."/>
            <person name="Powell A.J."/>
            <person name="Barry K."/>
            <person name="Miller A.N."/>
            <person name="Grigoriev I.V."/>
            <person name="Debuchy R."/>
            <person name="Gladieux P."/>
            <person name="Hiltunen Thoren M."/>
            <person name="Johannesson H."/>
        </authorList>
    </citation>
    <scope>NUCLEOTIDE SEQUENCE</scope>
    <source>
        <strain evidence="1">CBS 560.94</strain>
    </source>
</reference>
<dbReference type="RefSeq" id="XP_062679138.1">
    <property type="nucleotide sequence ID" value="XM_062825673.1"/>
</dbReference>
<organism evidence="1 2">
    <name type="scientific">Neurospora tetraspora</name>
    <dbReference type="NCBI Taxonomy" id="94610"/>
    <lineage>
        <taxon>Eukaryota</taxon>
        <taxon>Fungi</taxon>
        <taxon>Dikarya</taxon>
        <taxon>Ascomycota</taxon>
        <taxon>Pezizomycotina</taxon>
        <taxon>Sordariomycetes</taxon>
        <taxon>Sordariomycetidae</taxon>
        <taxon>Sordariales</taxon>
        <taxon>Sordariaceae</taxon>
        <taxon>Neurospora</taxon>
    </lineage>
</organism>
<evidence type="ECO:0000313" key="1">
    <source>
        <dbReference type="EMBL" id="KAK3340196.1"/>
    </source>
</evidence>
<dbReference type="Proteomes" id="UP001278500">
    <property type="component" value="Unassembled WGS sequence"/>
</dbReference>
<keyword evidence="2" id="KW-1185">Reference proteome</keyword>
<name>A0AAE0JAP8_9PEZI</name>
<gene>
    <name evidence="1" type="ORF">B0H65DRAFT_444230</name>
</gene>
<sequence>MASESKPPLLAAPLEIRHIIYRYVWTIPIDADKHLERYFPSCLNENYFKLQFGQIHALVSICQQMRDEVLAEYFPRTQVYLRSHHRHVFDRHRLLSGYYESHRGHFWDQESHRRGFDLRSQVRNGRPHFDAIHYIIRPPLFTQNTQHVSLLWKRCFCPKDMTPEDIETSGYHAPLDWLLKLGQLKTLELVIADPDIRTFEALRMLGYGTWTSLARILPCRNCFSKLLRLRNLEKVVFKPLFDDPTVGHIQGPEVNRPNWVARIKKEVSDTILRKDPNQLASYVVHKGVSLGSFGVAGSWENGMEEGISDLVDAYEVERDDHRQWVRIRVRYTSYQ</sequence>
<dbReference type="GeneID" id="87862827"/>
<reference evidence="1" key="2">
    <citation type="submission" date="2023-06" db="EMBL/GenBank/DDBJ databases">
        <authorList>
            <consortium name="Lawrence Berkeley National Laboratory"/>
            <person name="Haridas S."/>
            <person name="Hensen N."/>
            <person name="Bonometti L."/>
            <person name="Westerberg I."/>
            <person name="Brannstrom I.O."/>
            <person name="Guillou S."/>
            <person name="Cros-Aarteil S."/>
            <person name="Calhoun S."/>
            <person name="Kuo A."/>
            <person name="Mondo S."/>
            <person name="Pangilinan J."/>
            <person name="Riley R."/>
            <person name="Labutti K."/>
            <person name="Andreopoulos B."/>
            <person name="Lipzen A."/>
            <person name="Chen C."/>
            <person name="Yanf M."/>
            <person name="Daum C."/>
            <person name="Ng V."/>
            <person name="Clum A."/>
            <person name="Steindorff A."/>
            <person name="Ohm R."/>
            <person name="Martin F."/>
            <person name="Silar P."/>
            <person name="Natvig D."/>
            <person name="Lalanne C."/>
            <person name="Gautier V."/>
            <person name="Ament-Velasquez S.L."/>
            <person name="Kruys A."/>
            <person name="Hutchinson M.I."/>
            <person name="Powell A.J."/>
            <person name="Barry K."/>
            <person name="Miller A.N."/>
            <person name="Grigoriev I.V."/>
            <person name="Debuchy R."/>
            <person name="Gladieux P."/>
            <person name="Thoren M.H."/>
            <person name="Johannesson H."/>
        </authorList>
    </citation>
    <scope>NUCLEOTIDE SEQUENCE</scope>
    <source>
        <strain evidence="1">CBS 560.94</strain>
    </source>
</reference>
<dbReference type="AlphaFoldDB" id="A0AAE0JAP8"/>
<comment type="caution">
    <text evidence="1">The sequence shown here is derived from an EMBL/GenBank/DDBJ whole genome shotgun (WGS) entry which is preliminary data.</text>
</comment>
<protein>
    <recommendedName>
        <fullName evidence="3">F-box domain-containing protein</fullName>
    </recommendedName>
</protein>
<proteinExistence type="predicted"/>
<dbReference type="EMBL" id="JAUEPP010000006">
    <property type="protein sequence ID" value="KAK3340196.1"/>
    <property type="molecule type" value="Genomic_DNA"/>
</dbReference>